<sequence>MSMNSGINSAAISSEDDDRYGFSAVAKSLAQSITALDKNVSTVIGIEGKWGTGKTSMLNLLLKQIQACAKDGTHVLHIAPWLNAPEQSPIGSLLLPVAAIVAEEDERRQPRNRKWFHGSKRKKQSEQALNILNYLRQTSGRLASIVDFAGNFIPGLGIVAQGMETLSELDLSAQRKTTATLRAEIEENINKLGLNFIVIIDDLDRLEPAQAVEVIRLVKSVADFSRFHYVLCYDRQVLSHAVEQGLGVIDGNQYLQKIVQISFSLPRPESFDLRREFKFGAVALYESVNATSPDEEMLTDLDSLIDTYGASLTTPREVCIALNALKFRYAGLRDYVYFPDLCFLQIIRTANIGLYDWIEHYLTERSVVESGDGSVVAEERDMLGNQLKEKLMSFTSFSAREVFALGFWIPGISGFDTESISVFSSTTENENYRMTARKRLGSNIYWRYYFAFSAPQNVLPQSLFDELLVMASDSECYPELSRQLLDNINSNGVSSRTWFEHILSRLTNPVIASLTYSQCGGLVWFFVNYGDTVLERYKIRNPCFFENDLDVERVVDSLLRRMKEENQDTFLTYLESLFIDGDSWYWISRYVRHLLRQNGLYGENPVSVHERVFSDDELNRIRITVATRLNDIRIKNKLFDLSNLLGYLSAWQEITSVETVRTWVSTASNTDQDFLKLLYCLRYKGVSSARGPYLALDLSYISKLLGNEKDIIVRLERIDNEGIYPQKIKEIREAISNNQH</sequence>
<comment type="caution">
    <text evidence="2">The sequence shown here is derived from an EMBL/GenBank/DDBJ whole genome shotgun (WGS) entry which is preliminary data.</text>
</comment>
<evidence type="ECO:0000313" key="2">
    <source>
        <dbReference type="EMBL" id="MBA5206141.1"/>
    </source>
</evidence>
<dbReference type="InterPro" id="IPR011646">
    <property type="entry name" value="KAP_P-loop"/>
</dbReference>
<dbReference type="Pfam" id="PF07693">
    <property type="entry name" value="KAP_NTPase"/>
    <property type="match status" value="1"/>
</dbReference>
<accession>A0AAW3SYI0</accession>
<dbReference type="AlphaFoldDB" id="A0AAW3SYI0"/>
<dbReference type="RefSeq" id="WP_181846126.1">
    <property type="nucleotide sequence ID" value="NZ_JACERJ010000018.1"/>
</dbReference>
<proteinExistence type="predicted"/>
<dbReference type="PANTHER" id="PTHR22674:SF6">
    <property type="entry name" value="NTPASE KAP FAMILY P-LOOP DOMAIN-CONTAINING PROTEIN 1"/>
    <property type="match status" value="1"/>
</dbReference>
<dbReference type="InterPro" id="IPR052754">
    <property type="entry name" value="NTPase_KAP_P-loop"/>
</dbReference>
<evidence type="ECO:0000313" key="3">
    <source>
        <dbReference type="Proteomes" id="UP000557749"/>
    </source>
</evidence>
<dbReference type="EMBL" id="JACERJ010000018">
    <property type="protein sequence ID" value="MBA5206141.1"/>
    <property type="molecule type" value="Genomic_DNA"/>
</dbReference>
<name>A0AAW3SYI0_9GAMM</name>
<dbReference type="Proteomes" id="UP000557749">
    <property type="component" value="Unassembled WGS sequence"/>
</dbReference>
<dbReference type="Gene3D" id="3.40.50.300">
    <property type="entry name" value="P-loop containing nucleotide triphosphate hydrolases"/>
    <property type="match status" value="1"/>
</dbReference>
<feature type="domain" description="KAP NTPase" evidence="1">
    <location>
        <begin position="23"/>
        <end position="330"/>
    </location>
</feature>
<dbReference type="SUPFAM" id="SSF52540">
    <property type="entry name" value="P-loop containing nucleoside triphosphate hydrolases"/>
    <property type="match status" value="1"/>
</dbReference>
<dbReference type="PANTHER" id="PTHR22674">
    <property type="entry name" value="NTPASE, KAP FAMILY P-LOOP DOMAIN-CONTAINING 1"/>
    <property type="match status" value="1"/>
</dbReference>
<gene>
    <name evidence="2" type="ORF">H2Y57_20915</name>
</gene>
<protein>
    <recommendedName>
        <fullName evidence="1">KAP NTPase domain-containing protein</fullName>
    </recommendedName>
</protein>
<evidence type="ECO:0000259" key="1">
    <source>
        <dbReference type="Pfam" id="PF07693"/>
    </source>
</evidence>
<dbReference type="InterPro" id="IPR027417">
    <property type="entry name" value="P-loop_NTPase"/>
</dbReference>
<reference evidence="2 3" key="1">
    <citation type="submission" date="2020-07" db="EMBL/GenBank/DDBJ databases">
        <title>Characterization of Pectobacterium aroidearum strains causing soft rot on Amorphophallus konjac.</title>
        <authorList>
            <person name="Xie H."/>
        </authorList>
    </citation>
    <scope>NUCLEOTIDE SEQUENCE [LARGE SCALE GENOMIC DNA]</scope>
    <source>
        <strain evidence="2 3">MY7</strain>
    </source>
</reference>
<organism evidence="2 3">
    <name type="scientific">Pectobacterium aroidearum</name>
    <dbReference type="NCBI Taxonomy" id="1201031"/>
    <lineage>
        <taxon>Bacteria</taxon>
        <taxon>Pseudomonadati</taxon>
        <taxon>Pseudomonadota</taxon>
        <taxon>Gammaproteobacteria</taxon>
        <taxon>Enterobacterales</taxon>
        <taxon>Pectobacteriaceae</taxon>
        <taxon>Pectobacterium</taxon>
    </lineage>
</organism>